<name>A0A2Z6NGD8_TRISU</name>
<sequence length="81" mass="9117">MYATAMAKAFGDGECFTIQNHSVVWWQWALRKAQRNTIEIKSNRKQLKWFHQDIVNLIFGAAQWRQIHGGGGAGRAETGGA</sequence>
<organism evidence="1 2">
    <name type="scientific">Trifolium subterraneum</name>
    <name type="common">Subterranean clover</name>
    <dbReference type="NCBI Taxonomy" id="3900"/>
    <lineage>
        <taxon>Eukaryota</taxon>
        <taxon>Viridiplantae</taxon>
        <taxon>Streptophyta</taxon>
        <taxon>Embryophyta</taxon>
        <taxon>Tracheophyta</taxon>
        <taxon>Spermatophyta</taxon>
        <taxon>Magnoliopsida</taxon>
        <taxon>eudicotyledons</taxon>
        <taxon>Gunneridae</taxon>
        <taxon>Pentapetalae</taxon>
        <taxon>rosids</taxon>
        <taxon>fabids</taxon>
        <taxon>Fabales</taxon>
        <taxon>Fabaceae</taxon>
        <taxon>Papilionoideae</taxon>
        <taxon>50 kb inversion clade</taxon>
        <taxon>NPAAA clade</taxon>
        <taxon>Hologalegina</taxon>
        <taxon>IRL clade</taxon>
        <taxon>Trifolieae</taxon>
        <taxon>Trifolium</taxon>
    </lineage>
</organism>
<keyword evidence="2" id="KW-1185">Reference proteome</keyword>
<dbReference type="Proteomes" id="UP000242715">
    <property type="component" value="Unassembled WGS sequence"/>
</dbReference>
<dbReference type="AlphaFoldDB" id="A0A2Z6NGD8"/>
<gene>
    <name evidence="1" type="ORF">TSUD_34550</name>
</gene>
<protein>
    <submittedName>
        <fullName evidence="1">Uncharacterized protein</fullName>
    </submittedName>
</protein>
<dbReference type="EMBL" id="DF973940">
    <property type="protein sequence ID" value="GAU42811.1"/>
    <property type="molecule type" value="Genomic_DNA"/>
</dbReference>
<evidence type="ECO:0000313" key="2">
    <source>
        <dbReference type="Proteomes" id="UP000242715"/>
    </source>
</evidence>
<evidence type="ECO:0000313" key="1">
    <source>
        <dbReference type="EMBL" id="GAU42811.1"/>
    </source>
</evidence>
<accession>A0A2Z6NGD8</accession>
<reference evidence="2" key="1">
    <citation type="journal article" date="2017" name="Front. Plant Sci.">
        <title>Climate Clever Clovers: New Paradigm to Reduce the Environmental Footprint of Ruminants by Breeding Low Methanogenic Forages Utilizing Haplotype Variation.</title>
        <authorList>
            <person name="Kaur P."/>
            <person name="Appels R."/>
            <person name="Bayer P.E."/>
            <person name="Keeble-Gagnere G."/>
            <person name="Wang J."/>
            <person name="Hirakawa H."/>
            <person name="Shirasawa K."/>
            <person name="Vercoe P."/>
            <person name="Stefanova K."/>
            <person name="Durmic Z."/>
            <person name="Nichols P."/>
            <person name="Revell C."/>
            <person name="Isobe S.N."/>
            <person name="Edwards D."/>
            <person name="Erskine W."/>
        </authorList>
    </citation>
    <scope>NUCLEOTIDE SEQUENCE [LARGE SCALE GENOMIC DNA]</scope>
    <source>
        <strain evidence="2">cv. Daliak</strain>
    </source>
</reference>
<proteinExistence type="predicted"/>